<reference evidence="7" key="1">
    <citation type="submission" date="2022-10" db="EMBL/GenBank/DDBJ databases">
        <title>Culturing micro-colonial fungi from biological soil crusts in the Mojave desert and describing Neophaeococcomyces mojavensis, and introducing the new genera and species Taxawa tesnikishii.</title>
        <authorList>
            <person name="Kurbessoian T."/>
            <person name="Stajich J.E."/>
        </authorList>
    </citation>
    <scope>NUCLEOTIDE SEQUENCE</scope>
    <source>
        <strain evidence="7">TK_35</strain>
    </source>
</reference>
<keyword evidence="5" id="KW-0539">Nucleus</keyword>
<sequence>MEVSSPDQDQQQQRIDLESRVKILEADKNNSSPILQPAPFPDVQQTPLDHFEPSIDSSISPNSNLSVASTNFDPLSATIVNELCNTWFEKYHPWFPILHQPSLLEALRAHPSVETSTHQLVIKAIASVTVPYCVSVPSTPSQRQQWSDTLRDRVVMDAMKQISLQAVQALLILSNIDYGEGKVHEFWNLVALCKSSLGETRMNTSLGMRDLVTNQGDNFNKISTVPPRMLPLPNTIIDREERIRAYWMTEILDGASTLGVAWNLGISPPEGTAVLPCSDSIWKFPSHIISVWSFGDFHFSSAFSLCIILVASELWHVHRFLQKAFDVRLLDQRMKWQQEAQQLDERLTAWRGEFVAAVYRLINSEYAQEERAEFDPNIVLTNCILDTAVIALFQRLAPSPDGIDKYYEAWPYATNRCLYACDDMTAKIRQVRDKELENSSPHLIYSMFVAARFYLVYAKAVAADIPRNLHLLAYALRICGERWALARRYGTVIRTAVAEHHMPIGVMSSLPVQFFDLQYSTLDIDEALRAWVDGLSLSSHGGSGSGGVAGGGVGGMQSSHMRTVSVDMNAAV</sequence>
<dbReference type="Pfam" id="PF04082">
    <property type="entry name" value="Fungal_trans"/>
    <property type="match status" value="1"/>
</dbReference>
<evidence type="ECO:0000256" key="1">
    <source>
        <dbReference type="ARBA" id="ARBA00004123"/>
    </source>
</evidence>
<evidence type="ECO:0000256" key="4">
    <source>
        <dbReference type="ARBA" id="ARBA00023163"/>
    </source>
</evidence>
<keyword evidence="8" id="KW-1185">Reference proteome</keyword>
<evidence type="ECO:0000313" key="7">
    <source>
        <dbReference type="EMBL" id="KAJ9625463.1"/>
    </source>
</evidence>
<dbReference type="GO" id="GO:0006351">
    <property type="term" value="P:DNA-templated transcription"/>
    <property type="evidence" value="ECO:0007669"/>
    <property type="project" value="InterPro"/>
</dbReference>
<dbReference type="InterPro" id="IPR050815">
    <property type="entry name" value="TF_fung"/>
</dbReference>
<evidence type="ECO:0000259" key="6">
    <source>
        <dbReference type="Pfam" id="PF04082"/>
    </source>
</evidence>
<keyword evidence="2" id="KW-0479">Metal-binding</keyword>
<name>A0AA38XWN2_9EURO</name>
<dbReference type="AlphaFoldDB" id="A0AA38XWN2"/>
<comment type="caution">
    <text evidence="7">The sequence shown here is derived from an EMBL/GenBank/DDBJ whole genome shotgun (WGS) entry which is preliminary data.</text>
</comment>
<dbReference type="InterPro" id="IPR007219">
    <property type="entry name" value="XnlR_reg_dom"/>
</dbReference>
<dbReference type="PANTHER" id="PTHR47338:SF20">
    <property type="entry name" value="ZN(II)2CYS6 TRANSCRIPTION FACTOR (EUROFUNG)"/>
    <property type="match status" value="1"/>
</dbReference>
<dbReference type="GO" id="GO:0000981">
    <property type="term" value="F:DNA-binding transcription factor activity, RNA polymerase II-specific"/>
    <property type="evidence" value="ECO:0007669"/>
    <property type="project" value="InterPro"/>
</dbReference>
<feature type="domain" description="Xylanolytic transcriptional activator regulatory" evidence="6">
    <location>
        <begin position="87"/>
        <end position="351"/>
    </location>
</feature>
<protein>
    <recommendedName>
        <fullName evidence="6">Xylanolytic transcriptional activator regulatory domain-containing protein</fullName>
    </recommendedName>
</protein>
<evidence type="ECO:0000313" key="8">
    <source>
        <dbReference type="Proteomes" id="UP001172681"/>
    </source>
</evidence>
<proteinExistence type="predicted"/>
<keyword evidence="4" id="KW-0804">Transcription</keyword>
<dbReference type="GO" id="GO:0005634">
    <property type="term" value="C:nucleus"/>
    <property type="evidence" value="ECO:0007669"/>
    <property type="project" value="UniProtKB-SubCell"/>
</dbReference>
<dbReference type="EMBL" id="JAPDRN010000086">
    <property type="protein sequence ID" value="KAJ9625463.1"/>
    <property type="molecule type" value="Genomic_DNA"/>
</dbReference>
<gene>
    <name evidence="7" type="ORF">H2204_010325</name>
</gene>
<accession>A0AA38XWN2</accession>
<dbReference type="CDD" id="cd12148">
    <property type="entry name" value="fungal_TF_MHR"/>
    <property type="match status" value="1"/>
</dbReference>
<evidence type="ECO:0000256" key="5">
    <source>
        <dbReference type="ARBA" id="ARBA00023242"/>
    </source>
</evidence>
<evidence type="ECO:0000256" key="2">
    <source>
        <dbReference type="ARBA" id="ARBA00022723"/>
    </source>
</evidence>
<dbReference type="PANTHER" id="PTHR47338">
    <property type="entry name" value="ZN(II)2CYS6 TRANSCRIPTION FACTOR (EUROFUNG)-RELATED"/>
    <property type="match status" value="1"/>
</dbReference>
<comment type="subcellular location">
    <subcellularLocation>
        <location evidence="1">Nucleus</location>
    </subcellularLocation>
</comment>
<organism evidence="7 8">
    <name type="scientific">Knufia peltigerae</name>
    <dbReference type="NCBI Taxonomy" id="1002370"/>
    <lineage>
        <taxon>Eukaryota</taxon>
        <taxon>Fungi</taxon>
        <taxon>Dikarya</taxon>
        <taxon>Ascomycota</taxon>
        <taxon>Pezizomycotina</taxon>
        <taxon>Eurotiomycetes</taxon>
        <taxon>Chaetothyriomycetidae</taxon>
        <taxon>Chaetothyriales</taxon>
        <taxon>Trichomeriaceae</taxon>
        <taxon>Knufia</taxon>
    </lineage>
</organism>
<keyword evidence="3" id="KW-0805">Transcription regulation</keyword>
<dbReference type="GO" id="GO:0008270">
    <property type="term" value="F:zinc ion binding"/>
    <property type="evidence" value="ECO:0007669"/>
    <property type="project" value="InterPro"/>
</dbReference>
<dbReference type="Proteomes" id="UP001172681">
    <property type="component" value="Unassembled WGS sequence"/>
</dbReference>
<evidence type="ECO:0000256" key="3">
    <source>
        <dbReference type="ARBA" id="ARBA00023015"/>
    </source>
</evidence>
<dbReference type="GO" id="GO:0003677">
    <property type="term" value="F:DNA binding"/>
    <property type="evidence" value="ECO:0007669"/>
    <property type="project" value="InterPro"/>
</dbReference>